<evidence type="ECO:0000313" key="2">
    <source>
        <dbReference type="Proteomes" id="UP001056708"/>
    </source>
</evidence>
<protein>
    <submittedName>
        <fullName evidence="1">DUF6464 family protein</fullName>
    </submittedName>
</protein>
<sequence>MEPDSLPTELILSESTKSLGRVYLDWAPQPGHYLDVKQQTYKVLERRHRYHLKSGRYRLHQIALYVQTAQRPEEMTDVEGRWLIGDLSCRYNARSELMRCAINPQGPCAGCRHYEPLNGSA</sequence>
<organism evidence="1 2">
    <name type="scientific">Phormidium yuhuli AB48</name>
    <dbReference type="NCBI Taxonomy" id="2940671"/>
    <lineage>
        <taxon>Bacteria</taxon>
        <taxon>Bacillati</taxon>
        <taxon>Cyanobacteriota</taxon>
        <taxon>Cyanophyceae</taxon>
        <taxon>Oscillatoriophycideae</taxon>
        <taxon>Oscillatoriales</taxon>
        <taxon>Oscillatoriaceae</taxon>
        <taxon>Phormidium</taxon>
        <taxon>Phormidium yuhuli</taxon>
    </lineage>
</organism>
<dbReference type="EMBL" id="CP098611">
    <property type="protein sequence ID" value="USR92940.1"/>
    <property type="molecule type" value="Genomic_DNA"/>
</dbReference>
<keyword evidence="2" id="KW-1185">Reference proteome</keyword>
<gene>
    <name evidence="1" type="ORF">NEA10_09570</name>
</gene>
<evidence type="ECO:0000313" key="1">
    <source>
        <dbReference type="EMBL" id="USR92940.1"/>
    </source>
</evidence>
<name>A0ABY5AUM5_9CYAN</name>
<dbReference type="Pfam" id="PF20065">
    <property type="entry name" value="DUF6464"/>
    <property type="match status" value="1"/>
</dbReference>
<reference evidence="1" key="1">
    <citation type="submission" date="2022-06" db="EMBL/GenBank/DDBJ databases">
        <title>Genome sequence of Phormidium yuhuli AB48 isolated from an industrial photobioreactor environment.</title>
        <authorList>
            <person name="Qiu Y."/>
            <person name="Noonan A.J.C."/>
            <person name="Dofher K."/>
            <person name="Koch M."/>
            <person name="Kieft B."/>
            <person name="Lin X."/>
            <person name="Ziels R.M."/>
            <person name="Hallam S.J."/>
        </authorList>
    </citation>
    <scope>NUCLEOTIDE SEQUENCE</scope>
    <source>
        <strain evidence="1">AB48</strain>
    </source>
</reference>
<dbReference type="InterPro" id="IPR045589">
    <property type="entry name" value="DUF6464"/>
</dbReference>
<dbReference type="RefSeq" id="WP_252665115.1">
    <property type="nucleotide sequence ID" value="NZ_CP098611.1"/>
</dbReference>
<proteinExistence type="predicted"/>
<accession>A0ABY5AUM5</accession>
<dbReference type="Proteomes" id="UP001056708">
    <property type="component" value="Chromosome"/>
</dbReference>